<proteinExistence type="inferred from homology"/>
<reference evidence="7" key="2">
    <citation type="submission" date="2021-04" db="EMBL/GenBank/DDBJ databases">
        <authorList>
            <person name="Gilroy R."/>
        </authorList>
    </citation>
    <scope>NUCLEOTIDE SEQUENCE</scope>
    <source>
        <strain evidence="7">CHK180-15479</strain>
    </source>
</reference>
<feature type="compositionally biased region" description="Basic and acidic residues" evidence="5">
    <location>
        <begin position="302"/>
        <end position="312"/>
    </location>
</feature>
<dbReference type="AlphaFoldDB" id="A0A9D2MXD1"/>
<name>A0A9D2MXD1_9FIRM</name>
<keyword evidence="3" id="KW-0378">Hydrolase</keyword>
<keyword evidence="2" id="KW-0645">Protease</keyword>
<reference evidence="7" key="1">
    <citation type="journal article" date="2021" name="PeerJ">
        <title>Extensive microbial diversity within the chicken gut microbiome revealed by metagenomics and culture.</title>
        <authorList>
            <person name="Gilroy R."/>
            <person name="Ravi A."/>
            <person name="Getino M."/>
            <person name="Pursley I."/>
            <person name="Horton D.L."/>
            <person name="Alikhan N.F."/>
            <person name="Baker D."/>
            <person name="Gharbi K."/>
            <person name="Hall N."/>
            <person name="Watson M."/>
            <person name="Adriaenssens E.M."/>
            <person name="Foster-Nyarko E."/>
            <person name="Jarju S."/>
            <person name="Secka A."/>
            <person name="Antonio M."/>
            <person name="Oren A."/>
            <person name="Chaudhuri R.R."/>
            <person name="La Ragione R."/>
            <person name="Hildebrand F."/>
            <person name="Pallen M.J."/>
        </authorList>
    </citation>
    <scope>NUCLEOTIDE SEQUENCE</scope>
    <source>
        <strain evidence="7">CHK180-15479</strain>
    </source>
</reference>
<protein>
    <submittedName>
        <fullName evidence="7">C40 family peptidase</fullName>
    </submittedName>
</protein>
<sequence length="587" mass="62601">MLKQFIRRIAAAFRSHSKEASLLGAVLLLILCCALSFFAGRRSALDTEKEAAAPKEGSADLHVLATPSFLYKPYATASQAEYADAAVADPEQLTLAYVYPDGADTSLVSESLAGELYQKLAANDAQWMSGIYDLYNYTPQQAAEFLGMGIEAVQGANGVLEEFKDISIQFYDGSGAISQGLSNARDITAMCSVLYDYGILGDQEQLEAFSQSLWEASHSYTAQISGVYYCDGGCLDEGISQEEMEEVLLAGEAAESSAAQEAVSSAETGDEAVALTETEEGTVPSSAAEEESTADEAEETKEDVSVSRAAKETEEEVGPGVPAFSESSRSTPSSATPSLTSSLTEAGCPGHVDLTLSVTILGTEGEGNLFEALLLEAEGGAEGGQGSEWTWDEEKIGLVQAVLARDWYEEYGLNTAYLISQNPLSGADIEVYMQLVPKEASQQRRDLVRYALASVGKIPYYWGGKPSRPGYTGNNFGSIVAPDIEGRFLKGLDCSGWINWVYWSATGQSPGAASTSTLLGAGQAVSKEELLPGDICIRTGPEAHVVMFLGWSGDGRMVCIQETSALTNNVEVALVTPDWAAYRRLID</sequence>
<dbReference type="EMBL" id="DWWT01000008">
    <property type="protein sequence ID" value="HJC05013.1"/>
    <property type="molecule type" value="Genomic_DNA"/>
</dbReference>
<dbReference type="Pfam" id="PF00877">
    <property type="entry name" value="NLPC_P60"/>
    <property type="match status" value="1"/>
</dbReference>
<comment type="similarity">
    <text evidence="1">Belongs to the peptidase C40 family.</text>
</comment>
<comment type="caution">
    <text evidence="7">The sequence shown here is derived from an EMBL/GenBank/DDBJ whole genome shotgun (WGS) entry which is preliminary data.</text>
</comment>
<feature type="domain" description="NlpC/P60" evidence="6">
    <location>
        <begin position="441"/>
        <end position="587"/>
    </location>
</feature>
<dbReference type="PROSITE" id="PS51935">
    <property type="entry name" value="NLPC_P60"/>
    <property type="match status" value="1"/>
</dbReference>
<feature type="region of interest" description="Disordered" evidence="5">
    <location>
        <begin position="252"/>
        <end position="271"/>
    </location>
</feature>
<dbReference type="Gene3D" id="3.90.1720.10">
    <property type="entry name" value="endopeptidase domain like (from Nostoc punctiforme)"/>
    <property type="match status" value="1"/>
</dbReference>
<evidence type="ECO:0000256" key="4">
    <source>
        <dbReference type="ARBA" id="ARBA00022807"/>
    </source>
</evidence>
<evidence type="ECO:0000256" key="2">
    <source>
        <dbReference type="ARBA" id="ARBA00022670"/>
    </source>
</evidence>
<accession>A0A9D2MXD1</accession>
<evidence type="ECO:0000256" key="3">
    <source>
        <dbReference type="ARBA" id="ARBA00022801"/>
    </source>
</evidence>
<evidence type="ECO:0000313" key="8">
    <source>
        <dbReference type="Proteomes" id="UP000823910"/>
    </source>
</evidence>
<evidence type="ECO:0000256" key="5">
    <source>
        <dbReference type="SAM" id="MobiDB-lite"/>
    </source>
</evidence>
<feature type="region of interest" description="Disordered" evidence="5">
    <location>
        <begin position="276"/>
        <end position="347"/>
    </location>
</feature>
<dbReference type="GO" id="GO:0006508">
    <property type="term" value="P:proteolysis"/>
    <property type="evidence" value="ECO:0007669"/>
    <property type="project" value="UniProtKB-KW"/>
</dbReference>
<dbReference type="InterPro" id="IPR000064">
    <property type="entry name" value="NLP_P60_dom"/>
</dbReference>
<dbReference type="Proteomes" id="UP000823910">
    <property type="component" value="Unassembled WGS sequence"/>
</dbReference>
<dbReference type="InterPro" id="IPR038765">
    <property type="entry name" value="Papain-like_cys_pep_sf"/>
</dbReference>
<evidence type="ECO:0000313" key="7">
    <source>
        <dbReference type="EMBL" id="HJC05013.1"/>
    </source>
</evidence>
<gene>
    <name evidence="7" type="ORF">H9704_02500</name>
</gene>
<evidence type="ECO:0000259" key="6">
    <source>
        <dbReference type="PROSITE" id="PS51935"/>
    </source>
</evidence>
<organism evidence="7 8">
    <name type="scientific">Candidatus Enterocloster excrementipullorum</name>
    <dbReference type="NCBI Taxonomy" id="2838559"/>
    <lineage>
        <taxon>Bacteria</taxon>
        <taxon>Bacillati</taxon>
        <taxon>Bacillota</taxon>
        <taxon>Clostridia</taxon>
        <taxon>Lachnospirales</taxon>
        <taxon>Lachnospiraceae</taxon>
        <taxon>Enterocloster</taxon>
    </lineage>
</organism>
<feature type="compositionally biased region" description="Low complexity" evidence="5">
    <location>
        <begin position="252"/>
        <end position="267"/>
    </location>
</feature>
<dbReference type="InterPro" id="IPR051794">
    <property type="entry name" value="PG_Endopeptidase_C40"/>
</dbReference>
<dbReference type="PANTHER" id="PTHR47359:SF3">
    <property type="entry name" value="NLP_P60 DOMAIN-CONTAINING PROTEIN-RELATED"/>
    <property type="match status" value="1"/>
</dbReference>
<evidence type="ECO:0000256" key="1">
    <source>
        <dbReference type="ARBA" id="ARBA00007074"/>
    </source>
</evidence>
<dbReference type="GO" id="GO:0008234">
    <property type="term" value="F:cysteine-type peptidase activity"/>
    <property type="evidence" value="ECO:0007669"/>
    <property type="project" value="UniProtKB-KW"/>
</dbReference>
<feature type="compositionally biased region" description="Low complexity" evidence="5">
    <location>
        <begin position="325"/>
        <end position="346"/>
    </location>
</feature>
<dbReference type="PANTHER" id="PTHR47359">
    <property type="entry name" value="PEPTIDOGLYCAN DL-ENDOPEPTIDASE CWLO"/>
    <property type="match status" value="1"/>
</dbReference>
<dbReference type="SUPFAM" id="SSF54001">
    <property type="entry name" value="Cysteine proteinases"/>
    <property type="match status" value="1"/>
</dbReference>
<keyword evidence="4" id="KW-0788">Thiol protease</keyword>
<feature type="compositionally biased region" description="Acidic residues" evidence="5">
    <location>
        <begin position="288"/>
        <end position="301"/>
    </location>
</feature>